<feature type="region of interest" description="Disordered" evidence="1">
    <location>
        <begin position="59"/>
        <end position="93"/>
    </location>
</feature>
<evidence type="ECO:0000313" key="4">
    <source>
        <dbReference type="Proteomes" id="UP000680625"/>
    </source>
</evidence>
<gene>
    <name evidence="3" type="ORF">H9Q19_02195</name>
</gene>
<evidence type="ECO:0000256" key="2">
    <source>
        <dbReference type="SAM" id="Phobius"/>
    </source>
</evidence>
<keyword evidence="4" id="KW-1185">Reference proteome</keyword>
<dbReference type="GeneID" id="301704404"/>
<keyword evidence="2" id="KW-0812">Transmembrane</keyword>
<dbReference type="EMBL" id="CP060791">
    <property type="protein sequence ID" value="QVE49495.1"/>
    <property type="molecule type" value="Genomic_DNA"/>
</dbReference>
<protein>
    <submittedName>
        <fullName evidence="3">Inclusion-associated protein</fullName>
    </submittedName>
</protein>
<organism evidence="3 4">
    <name type="scientific">Chlamydia crocodili</name>
    <dbReference type="NCBI Taxonomy" id="2766982"/>
    <lineage>
        <taxon>Bacteria</taxon>
        <taxon>Pseudomonadati</taxon>
        <taxon>Chlamydiota</taxon>
        <taxon>Chlamydiia</taxon>
        <taxon>Chlamydiales</taxon>
        <taxon>Chlamydiaceae</taxon>
        <taxon>Chlamydia/Chlamydophila group</taxon>
        <taxon>Chlamydia</taxon>
    </lineage>
</organism>
<name>A0ABX8CI17_9CHLA</name>
<evidence type="ECO:0000256" key="1">
    <source>
        <dbReference type="SAM" id="MobiDB-lite"/>
    </source>
</evidence>
<keyword evidence="2" id="KW-0472">Membrane</keyword>
<keyword evidence="2" id="KW-1133">Transmembrane helix</keyword>
<accession>A0ABX8CI17</accession>
<reference evidence="3 4" key="1">
    <citation type="submission" date="2020-08" db="EMBL/GenBank/DDBJ databases">
        <title>Isolation and characterization of novel Chlamydia from Siamese crocodiles (Crocodylus siamensis).</title>
        <authorList>
            <person name="Sariya L."/>
        </authorList>
    </citation>
    <scope>NUCLEOTIDE SEQUENCE [LARGE SCALE GENOMIC DNA]</scope>
    <source>
        <strain evidence="3 4">No. 12</strain>
    </source>
</reference>
<feature type="compositionally biased region" description="Low complexity" evidence="1">
    <location>
        <begin position="73"/>
        <end position="84"/>
    </location>
</feature>
<sequence length="252" mass="28638">MKKTLPYILFATFLHGVCIALLAYSPVQKKSPKLLPFKEKFVILNESLSIVKTCTTTKPPTQQQVVKTEKKQPFPQEQPQKYPEIPSEKKKTNNVKLNKPVEKEKSILKSQTEDKASVKKKAEKDAKLKTIADLAKTLSKHLDDSDARLADISFPISRELAIHSSLAATQEEELCQLLRKYIVLPFSGEVRVKLVLTPQGNLQECVLLSEISEAEKQLILMRIHEIPFKKFLDKYKISKNIAFHIKLLSSES</sequence>
<dbReference type="NCBIfam" id="NF038014">
    <property type="entry name" value="Chlamy_inclu_1"/>
    <property type="match status" value="1"/>
</dbReference>
<evidence type="ECO:0000313" key="3">
    <source>
        <dbReference type="EMBL" id="QVE49495.1"/>
    </source>
</evidence>
<dbReference type="Proteomes" id="UP000680625">
    <property type="component" value="Chromosome"/>
</dbReference>
<feature type="transmembrane region" description="Helical" evidence="2">
    <location>
        <begin position="6"/>
        <end position="24"/>
    </location>
</feature>
<dbReference type="RefSeq" id="WP_213241833.1">
    <property type="nucleotide sequence ID" value="NZ_CP060791.1"/>
</dbReference>
<proteinExistence type="predicted"/>